<gene>
    <name evidence="1" type="ORF">BCV72DRAFT_208735</name>
</gene>
<evidence type="ECO:0000313" key="1">
    <source>
        <dbReference type="EMBL" id="ORE05713.1"/>
    </source>
</evidence>
<dbReference type="OrthoDB" id="4506189at2759"/>
<proteinExistence type="predicted"/>
<accession>A0A1X0R100</accession>
<dbReference type="VEuPathDB" id="FungiDB:BCV72DRAFT_208735"/>
<protein>
    <submittedName>
        <fullName evidence="1">Uncharacterized protein</fullName>
    </submittedName>
</protein>
<organism evidence="1">
    <name type="scientific">Rhizopus microsporus var. microsporus</name>
    <dbReference type="NCBI Taxonomy" id="86635"/>
    <lineage>
        <taxon>Eukaryota</taxon>
        <taxon>Fungi</taxon>
        <taxon>Fungi incertae sedis</taxon>
        <taxon>Mucoromycota</taxon>
        <taxon>Mucoromycotina</taxon>
        <taxon>Mucoromycetes</taxon>
        <taxon>Mucorales</taxon>
        <taxon>Mucorineae</taxon>
        <taxon>Rhizopodaceae</taxon>
        <taxon>Rhizopus</taxon>
    </lineage>
</organism>
<sequence length="55" mass="6347">MPTATTTTDEINLHRLLIHCEEKLKSQPVDAWSALEKAKFATYVQYLSRLQSKIK</sequence>
<dbReference type="AlphaFoldDB" id="A0A1X0R100"/>
<reference evidence="1" key="1">
    <citation type="journal article" date="2016" name="Proc. Natl. Acad. Sci. U.S.A.">
        <title>Lipid metabolic changes in an early divergent fungus govern the establishment of a mutualistic symbiosis with endobacteria.</title>
        <authorList>
            <person name="Lastovetsky O.A."/>
            <person name="Gaspar M.L."/>
            <person name="Mondo S.J."/>
            <person name="LaButti K.M."/>
            <person name="Sandor L."/>
            <person name="Grigoriev I.V."/>
            <person name="Henry S.A."/>
            <person name="Pawlowska T.E."/>
        </authorList>
    </citation>
    <scope>NUCLEOTIDE SEQUENCE [LARGE SCALE GENOMIC DNA]</scope>
    <source>
        <strain evidence="1">ATCC 52814</strain>
    </source>
</reference>
<dbReference type="Proteomes" id="UP000242414">
    <property type="component" value="Unassembled WGS sequence"/>
</dbReference>
<dbReference type="EMBL" id="KV921938">
    <property type="protein sequence ID" value="ORE05713.1"/>
    <property type="molecule type" value="Genomic_DNA"/>
</dbReference>
<name>A0A1X0R100_RHIZD</name>